<dbReference type="Pfam" id="PF00857">
    <property type="entry name" value="Isochorismatase"/>
    <property type="match status" value="1"/>
</dbReference>
<dbReference type="Proteomes" id="UP001497497">
    <property type="component" value="Unassembled WGS sequence"/>
</dbReference>
<sequence length="196" mass="21854">MASQRIGKVFYKNAALFICDMQEKFRPTIQYFPQILTVAERLLKGAQTLDMPVIVTEQYPKGLGHTVPELDVSQHKVVSKTSFSMIVPGVEAELQKLNDVKSIILCGIEAHACVQQTVFDLVEKNYDVHVIVDACSSRNLADRMFAFERMKSAGAHLTTSESILLGLVRDAAHPKFKQIQQIIMEPSPESGLLSYS</sequence>
<keyword evidence="4" id="KW-1185">Reference proteome</keyword>
<organism evidence="3 4">
    <name type="scientific">Lymnaea stagnalis</name>
    <name type="common">Great pond snail</name>
    <name type="synonym">Helix stagnalis</name>
    <dbReference type="NCBI Taxonomy" id="6523"/>
    <lineage>
        <taxon>Eukaryota</taxon>
        <taxon>Metazoa</taxon>
        <taxon>Spiralia</taxon>
        <taxon>Lophotrochozoa</taxon>
        <taxon>Mollusca</taxon>
        <taxon>Gastropoda</taxon>
        <taxon>Heterobranchia</taxon>
        <taxon>Euthyneura</taxon>
        <taxon>Panpulmonata</taxon>
        <taxon>Hygrophila</taxon>
        <taxon>Lymnaeoidea</taxon>
        <taxon>Lymnaeidae</taxon>
        <taxon>Lymnaea</taxon>
    </lineage>
</organism>
<feature type="domain" description="Isochorismatase-like" evidence="2">
    <location>
        <begin position="14"/>
        <end position="161"/>
    </location>
</feature>
<proteinExistence type="inferred from homology"/>
<dbReference type="Gene3D" id="3.40.50.850">
    <property type="entry name" value="Isochorismatase-like"/>
    <property type="match status" value="1"/>
</dbReference>
<dbReference type="AlphaFoldDB" id="A0AAV2I423"/>
<comment type="caution">
    <text evidence="3">The sequence shown here is derived from an EMBL/GenBank/DDBJ whole genome shotgun (WGS) entry which is preliminary data.</text>
</comment>
<protein>
    <recommendedName>
        <fullName evidence="2">Isochorismatase-like domain-containing protein</fullName>
    </recommendedName>
</protein>
<dbReference type="CDD" id="cd01012">
    <property type="entry name" value="YcaC_related"/>
    <property type="match status" value="1"/>
</dbReference>
<evidence type="ECO:0000259" key="2">
    <source>
        <dbReference type="Pfam" id="PF00857"/>
    </source>
</evidence>
<gene>
    <name evidence="3" type="ORF">GSLYS_00014543001</name>
</gene>
<name>A0AAV2I423_LYMST</name>
<dbReference type="InterPro" id="IPR050993">
    <property type="entry name" value="Isochorismatase_domain"/>
</dbReference>
<accession>A0AAV2I423</accession>
<dbReference type="EMBL" id="CAXITT010000404">
    <property type="protein sequence ID" value="CAL1540894.1"/>
    <property type="molecule type" value="Genomic_DNA"/>
</dbReference>
<dbReference type="SUPFAM" id="SSF52499">
    <property type="entry name" value="Isochorismatase-like hydrolases"/>
    <property type="match status" value="1"/>
</dbReference>
<evidence type="ECO:0000313" key="3">
    <source>
        <dbReference type="EMBL" id="CAL1540894.1"/>
    </source>
</evidence>
<dbReference type="PANTHER" id="PTHR14119:SF3">
    <property type="entry name" value="ISOCHORISMATASE DOMAIN-CONTAINING PROTEIN 2"/>
    <property type="match status" value="1"/>
</dbReference>
<evidence type="ECO:0000256" key="1">
    <source>
        <dbReference type="ARBA" id="ARBA00006336"/>
    </source>
</evidence>
<evidence type="ECO:0000313" key="4">
    <source>
        <dbReference type="Proteomes" id="UP001497497"/>
    </source>
</evidence>
<dbReference type="InterPro" id="IPR000868">
    <property type="entry name" value="Isochorismatase-like_dom"/>
</dbReference>
<comment type="similarity">
    <text evidence="1">Belongs to the isochorismatase family.</text>
</comment>
<dbReference type="PANTHER" id="PTHR14119">
    <property type="entry name" value="HYDROLASE"/>
    <property type="match status" value="1"/>
</dbReference>
<dbReference type="InterPro" id="IPR036380">
    <property type="entry name" value="Isochorismatase-like_sf"/>
</dbReference>
<dbReference type="FunFam" id="3.40.50.850:FF:000001">
    <property type="entry name" value="Isochorismatase domain-containing protein 1"/>
    <property type="match status" value="1"/>
</dbReference>
<reference evidence="3 4" key="1">
    <citation type="submission" date="2024-04" db="EMBL/GenBank/DDBJ databases">
        <authorList>
            <consortium name="Genoscope - CEA"/>
            <person name="William W."/>
        </authorList>
    </citation>
    <scope>NUCLEOTIDE SEQUENCE [LARGE SCALE GENOMIC DNA]</scope>
</reference>